<evidence type="ECO:0000313" key="1">
    <source>
        <dbReference type="EMBL" id="RHJ17231.1"/>
    </source>
</evidence>
<evidence type="ECO:0008006" key="3">
    <source>
        <dbReference type="Google" id="ProtNLM"/>
    </source>
</evidence>
<sequence>MSDVTLTANGASVILHGDGEYQGPGIALTGIAGWYATPDPKITVTSRGQGDGGHDIAASDILYSARVVTISYRVLAGDRHEALDLLAQLDRAVHGLVTCRVTDQGQDTQCVGGYYSRSLEQKIQNPLWQNLSGDITLVFERPERLSVNGYTVQISAMHVAGGNVGLKYGDNRRNGLKYPLNYGLTLDGVGSNVALLTNSGSSRAYPTFVVHGPMDGVRLDFPGTQQSIVCGQTVRDVPLVLDCRSRTAELGGQDVSRQLSQRGFPTIPPGGSIRVVLSSLGNGFVDCTAHDTYM</sequence>
<dbReference type="RefSeq" id="WP_033499778.1">
    <property type="nucleotide sequence ID" value="NZ_QRLI01000002.1"/>
</dbReference>
<evidence type="ECO:0000313" key="2">
    <source>
        <dbReference type="Proteomes" id="UP000284589"/>
    </source>
</evidence>
<dbReference type="Proteomes" id="UP000284589">
    <property type="component" value="Unassembled WGS sequence"/>
</dbReference>
<gene>
    <name evidence="1" type="ORF">DW139_07230</name>
</gene>
<reference evidence="1 2" key="1">
    <citation type="submission" date="2018-08" db="EMBL/GenBank/DDBJ databases">
        <title>A genome reference for cultivated species of the human gut microbiota.</title>
        <authorList>
            <person name="Zou Y."/>
            <person name="Xue W."/>
            <person name="Luo G."/>
        </authorList>
    </citation>
    <scope>NUCLEOTIDE SEQUENCE [LARGE SCALE GENOMIC DNA]</scope>
    <source>
        <strain evidence="1 2">AM12-20</strain>
    </source>
</reference>
<comment type="caution">
    <text evidence="1">The sequence shown here is derived from an EMBL/GenBank/DDBJ whole genome shotgun (WGS) entry which is preliminary data.</text>
</comment>
<protein>
    <recommendedName>
        <fullName evidence="3">Phage tail protein</fullName>
    </recommendedName>
</protein>
<name>A0AAX1TXE3_BIFAD</name>
<proteinExistence type="predicted"/>
<accession>A0AAX1TXE3</accession>
<dbReference type="EMBL" id="QRLP01000004">
    <property type="protein sequence ID" value="RHJ17231.1"/>
    <property type="molecule type" value="Genomic_DNA"/>
</dbReference>
<organism evidence="1 2">
    <name type="scientific">Bifidobacterium adolescentis</name>
    <dbReference type="NCBI Taxonomy" id="1680"/>
    <lineage>
        <taxon>Bacteria</taxon>
        <taxon>Bacillati</taxon>
        <taxon>Actinomycetota</taxon>
        <taxon>Actinomycetes</taxon>
        <taxon>Bifidobacteriales</taxon>
        <taxon>Bifidobacteriaceae</taxon>
        <taxon>Bifidobacterium</taxon>
    </lineage>
</organism>
<dbReference type="AlphaFoldDB" id="A0AAX1TXE3"/>